<keyword evidence="6" id="KW-0472">Membrane</keyword>
<comment type="similarity">
    <text evidence="1">Belongs to the ABC transporter superfamily. ABCB family. Multidrug resistance exporter (TC 3.A.1.201) subfamily.</text>
</comment>
<evidence type="ECO:0000313" key="8">
    <source>
        <dbReference type="EMBL" id="KAF6161727.1"/>
    </source>
</evidence>
<evidence type="ECO:0000256" key="7">
    <source>
        <dbReference type="ARBA" id="ARBA00023180"/>
    </source>
</evidence>
<keyword evidence="3" id="KW-0812">Transmembrane</keyword>
<evidence type="ECO:0000256" key="1">
    <source>
        <dbReference type="ARBA" id="ARBA00007577"/>
    </source>
</evidence>
<evidence type="ECO:0000256" key="2">
    <source>
        <dbReference type="ARBA" id="ARBA00022448"/>
    </source>
</evidence>
<evidence type="ECO:0000256" key="3">
    <source>
        <dbReference type="ARBA" id="ARBA00022692"/>
    </source>
</evidence>
<dbReference type="OrthoDB" id="6500128at2759"/>
<evidence type="ECO:0000313" key="9">
    <source>
        <dbReference type="Proteomes" id="UP000541444"/>
    </source>
</evidence>
<dbReference type="PANTHER" id="PTHR45136:SF2">
    <property type="entry name" value="ABC TRANSPORTER DOMAIN-CONTAINING PROTEIN"/>
    <property type="match status" value="1"/>
</dbReference>
<proteinExistence type="inferred from homology"/>
<dbReference type="PANTHER" id="PTHR45136">
    <property type="entry name" value="ABC TRANSPORTER DOMAIN-CONTAINING PROTEIN"/>
    <property type="match status" value="1"/>
</dbReference>
<keyword evidence="4" id="KW-0677">Repeat</keyword>
<dbReference type="GO" id="GO:0016020">
    <property type="term" value="C:membrane"/>
    <property type="evidence" value="ECO:0007669"/>
    <property type="project" value="InterPro"/>
</dbReference>
<dbReference type="Proteomes" id="UP000541444">
    <property type="component" value="Unassembled WGS sequence"/>
</dbReference>
<keyword evidence="9" id="KW-1185">Reference proteome</keyword>
<comment type="caution">
    <text evidence="8">The sequence shown here is derived from an EMBL/GenBank/DDBJ whole genome shotgun (WGS) entry which is preliminary data.</text>
</comment>
<reference evidence="8 9" key="1">
    <citation type="journal article" date="2020" name="IScience">
        <title>Genome Sequencing of the Endangered Kingdonia uniflora (Circaeasteraceae, Ranunculales) Reveals Potential Mechanisms of Evolutionary Specialization.</title>
        <authorList>
            <person name="Sun Y."/>
            <person name="Deng T."/>
            <person name="Zhang A."/>
            <person name="Moore M.J."/>
            <person name="Landis J.B."/>
            <person name="Lin N."/>
            <person name="Zhang H."/>
            <person name="Zhang X."/>
            <person name="Huang J."/>
            <person name="Zhang X."/>
            <person name="Sun H."/>
            <person name="Wang H."/>
        </authorList>
    </citation>
    <scope>NUCLEOTIDE SEQUENCE [LARGE SCALE GENOMIC DNA]</scope>
    <source>
        <strain evidence="8">TB1705</strain>
        <tissue evidence="8">Leaf</tissue>
    </source>
</reference>
<keyword evidence="5" id="KW-1133">Transmembrane helix</keyword>
<evidence type="ECO:0000256" key="4">
    <source>
        <dbReference type="ARBA" id="ARBA00022737"/>
    </source>
</evidence>
<dbReference type="AlphaFoldDB" id="A0A7J7N3N4"/>
<dbReference type="Gene3D" id="3.40.50.300">
    <property type="entry name" value="P-loop containing nucleotide triphosphate hydrolases"/>
    <property type="match status" value="1"/>
</dbReference>
<accession>A0A7J7N3N4</accession>
<evidence type="ECO:0000256" key="5">
    <source>
        <dbReference type="ARBA" id="ARBA00022989"/>
    </source>
</evidence>
<name>A0A7J7N3N4_9MAGN</name>
<organism evidence="8 9">
    <name type="scientific">Kingdonia uniflora</name>
    <dbReference type="NCBI Taxonomy" id="39325"/>
    <lineage>
        <taxon>Eukaryota</taxon>
        <taxon>Viridiplantae</taxon>
        <taxon>Streptophyta</taxon>
        <taxon>Embryophyta</taxon>
        <taxon>Tracheophyta</taxon>
        <taxon>Spermatophyta</taxon>
        <taxon>Magnoliopsida</taxon>
        <taxon>Ranunculales</taxon>
        <taxon>Circaeasteraceae</taxon>
        <taxon>Kingdonia</taxon>
    </lineage>
</organism>
<dbReference type="Gene3D" id="1.20.1560.10">
    <property type="entry name" value="ABC transporter type 1, transmembrane domain"/>
    <property type="match status" value="1"/>
</dbReference>
<evidence type="ECO:0000256" key="6">
    <source>
        <dbReference type="ARBA" id="ARBA00023136"/>
    </source>
</evidence>
<dbReference type="InterPro" id="IPR036640">
    <property type="entry name" value="ABC1_TM_sf"/>
</dbReference>
<keyword evidence="2" id="KW-0813">Transport</keyword>
<dbReference type="InterPro" id="IPR027417">
    <property type="entry name" value="P-loop_NTPase"/>
</dbReference>
<dbReference type="GO" id="GO:0005524">
    <property type="term" value="F:ATP binding"/>
    <property type="evidence" value="ECO:0007669"/>
    <property type="project" value="InterPro"/>
</dbReference>
<sequence length="138" mass="15605">MSSKAIKSQDQCSIQIVTAFSSHARILKILDRTQDGPHRKNICQACYRTAKALFQTFLILVSTKRAIADACSMTTDLTKGSNAIRSVFAVLDRITKIDPQQLEDNQDEKKLVRQVKLCDVHFAYPARPDVIILKRFHS</sequence>
<gene>
    <name evidence="8" type="ORF">GIB67_009096</name>
</gene>
<keyword evidence="7" id="KW-0325">Glycoprotein</keyword>
<protein>
    <submittedName>
        <fullName evidence="8">Uncharacterized protein</fullName>
    </submittedName>
</protein>
<dbReference type="EMBL" id="JACGCM010001099">
    <property type="protein sequence ID" value="KAF6161727.1"/>
    <property type="molecule type" value="Genomic_DNA"/>
</dbReference>